<dbReference type="GO" id="GO:0035312">
    <property type="term" value="F:5'-3' DNA exonuclease activity"/>
    <property type="evidence" value="ECO:0007669"/>
    <property type="project" value="TreeGrafter"/>
</dbReference>
<evidence type="ECO:0000259" key="2">
    <source>
        <dbReference type="SMART" id="SM00481"/>
    </source>
</evidence>
<dbReference type="GO" id="GO:0004534">
    <property type="term" value="F:5'-3' RNA exonuclease activity"/>
    <property type="evidence" value="ECO:0007669"/>
    <property type="project" value="TreeGrafter"/>
</dbReference>
<accession>A0A8H2PXC8</accession>
<dbReference type="SMART" id="SM00481">
    <property type="entry name" value="POLIIIAc"/>
    <property type="match status" value="1"/>
</dbReference>
<dbReference type="InterPro" id="IPR052018">
    <property type="entry name" value="PHP_domain"/>
</dbReference>
<comment type="caution">
    <text evidence="3">The sequence shown here is derived from an EMBL/GenBank/DDBJ whole genome shotgun (WGS) entry which is preliminary data.</text>
</comment>
<sequence>MRNTPIDLHTHSVVSDGTETPTQLVRSAANAGLGTIALTDHDSTAGWQEAITAAATAGVSVIPGMELSTNYGPASVHVLAYLFDPLDRTIVTETARIRDGRLRRAERIVEKISLDYDLSWDDVLAESSDGTTLGRPHIADALVRKGHVANRSAAFESILHWQGGYYEKYYAPSPLEGVKMIIAAGGVPVLAHPAAHGKYRQLTGSVIKSLADAGLFGLEVNHRDNSPEGREFLLGLCAKYGLEATGASDYHGMGKPNRLGENTTEPEVLEKMIARGTGSQAFIANGTPAE</sequence>
<evidence type="ECO:0000313" key="3">
    <source>
        <dbReference type="EMBL" id="TQO19194.1"/>
    </source>
</evidence>
<keyword evidence="4" id="KW-1185">Reference proteome</keyword>
<dbReference type="CDD" id="cd07438">
    <property type="entry name" value="PHP_HisPPase_AMP"/>
    <property type="match status" value="1"/>
</dbReference>
<dbReference type="PANTHER" id="PTHR42924:SF3">
    <property type="entry name" value="POLYMERASE_HISTIDINOL PHOSPHATASE N-TERMINAL DOMAIN-CONTAINING PROTEIN"/>
    <property type="match status" value="1"/>
</dbReference>
<dbReference type="AlphaFoldDB" id="A0A8H2PXC8"/>
<dbReference type="InterPro" id="IPR003141">
    <property type="entry name" value="Pol/His_phosphatase_N"/>
</dbReference>
<dbReference type="SUPFAM" id="SSF89550">
    <property type="entry name" value="PHP domain-like"/>
    <property type="match status" value="1"/>
</dbReference>
<feature type="region of interest" description="Disordered" evidence="1">
    <location>
        <begin position="1"/>
        <end position="20"/>
    </location>
</feature>
<dbReference type="Gene3D" id="3.20.20.140">
    <property type="entry name" value="Metal-dependent hydrolases"/>
    <property type="match status" value="1"/>
</dbReference>
<dbReference type="InterPro" id="IPR016195">
    <property type="entry name" value="Pol/histidinol_Pase-like"/>
</dbReference>
<dbReference type="InterPro" id="IPR004013">
    <property type="entry name" value="PHP_dom"/>
</dbReference>
<evidence type="ECO:0000313" key="4">
    <source>
        <dbReference type="Proteomes" id="UP000316560"/>
    </source>
</evidence>
<gene>
    <name evidence="3" type="ORF">FB472_0734</name>
</gene>
<dbReference type="PANTHER" id="PTHR42924">
    <property type="entry name" value="EXONUCLEASE"/>
    <property type="match status" value="1"/>
</dbReference>
<dbReference type="RefSeq" id="WP_141989683.1">
    <property type="nucleotide sequence ID" value="NZ_VFRA01000001.1"/>
</dbReference>
<organism evidence="3 4">
    <name type="scientific">Rhodoglobus vestalii</name>
    <dbReference type="NCBI Taxonomy" id="193384"/>
    <lineage>
        <taxon>Bacteria</taxon>
        <taxon>Bacillati</taxon>
        <taxon>Actinomycetota</taxon>
        <taxon>Actinomycetes</taxon>
        <taxon>Micrococcales</taxon>
        <taxon>Microbacteriaceae</taxon>
        <taxon>Rhodoglobus</taxon>
    </lineage>
</organism>
<name>A0A8H2PXC8_9MICO</name>
<dbReference type="Gene3D" id="1.10.150.650">
    <property type="match status" value="1"/>
</dbReference>
<reference evidence="3 4" key="1">
    <citation type="submission" date="2019-06" db="EMBL/GenBank/DDBJ databases">
        <title>Sequencing the genomes of 1000 actinobacteria strains.</title>
        <authorList>
            <person name="Klenk H.-P."/>
        </authorList>
    </citation>
    <scope>NUCLEOTIDE SEQUENCE [LARGE SCALE GENOMIC DNA]</scope>
    <source>
        <strain evidence="3 4">DSM 21947</strain>
    </source>
</reference>
<proteinExistence type="predicted"/>
<protein>
    <recommendedName>
        <fullName evidence="2">Polymerase/histidinol phosphatase N-terminal domain-containing protein</fullName>
    </recommendedName>
</protein>
<dbReference type="EMBL" id="VFRA01000001">
    <property type="protein sequence ID" value="TQO19194.1"/>
    <property type="molecule type" value="Genomic_DNA"/>
</dbReference>
<dbReference type="Proteomes" id="UP000316560">
    <property type="component" value="Unassembled WGS sequence"/>
</dbReference>
<feature type="domain" description="Polymerase/histidinol phosphatase N-terminal" evidence="2">
    <location>
        <begin position="6"/>
        <end position="71"/>
    </location>
</feature>
<evidence type="ECO:0000256" key="1">
    <source>
        <dbReference type="SAM" id="MobiDB-lite"/>
    </source>
</evidence>
<dbReference type="OrthoDB" id="9804333at2"/>
<dbReference type="Pfam" id="PF02811">
    <property type="entry name" value="PHP"/>
    <property type="match status" value="1"/>
</dbReference>